<organism evidence="2 3">
    <name type="scientific">Paragemmobacter amnigenus</name>
    <dbReference type="NCBI Taxonomy" id="2852097"/>
    <lineage>
        <taxon>Bacteria</taxon>
        <taxon>Pseudomonadati</taxon>
        <taxon>Pseudomonadota</taxon>
        <taxon>Alphaproteobacteria</taxon>
        <taxon>Rhodobacterales</taxon>
        <taxon>Paracoccaceae</taxon>
        <taxon>Paragemmobacter</taxon>
    </lineage>
</organism>
<evidence type="ECO:0000313" key="2">
    <source>
        <dbReference type="EMBL" id="MBU9700072.1"/>
    </source>
</evidence>
<keyword evidence="3" id="KW-1185">Reference proteome</keyword>
<dbReference type="InterPro" id="IPR002123">
    <property type="entry name" value="Plipid/glycerol_acylTrfase"/>
</dbReference>
<comment type="caution">
    <text evidence="2">The sequence shown here is derived from an EMBL/GenBank/DDBJ whole genome shotgun (WGS) entry which is preliminary data.</text>
</comment>
<sequence>MTDTAYGEDAPGFTYSHPGMPRFRRGLIRAVERISGQPMLRGLCLDWAAAPPAGETVFDAALRLLRIAAEMRWHVPAAAVPKEGGLLLVANHPYGIVDGLALGQLGMRLRGNVQILTNAVLCQPPEVSQHLLPIDFSGTAEARKASAQSRRLAAELLAAGKAVAMFPAGGIATANAPLRGRAFDAEWHSFMGRLATVPGVTVLPIFFHGQNSRLFQMASHLSYPMRLAMIFHETRRLMGRRLEMEIGAPVSSGALRALPKGEVAAKLRHSVMRLGGVSDEVFVWPAHVKW</sequence>
<protein>
    <recommendedName>
        <fullName evidence="1">Phospholipid/glycerol acyltransferase domain-containing protein</fullName>
    </recommendedName>
</protein>
<reference evidence="2 3" key="1">
    <citation type="submission" date="2021-06" db="EMBL/GenBank/DDBJ databases">
        <title>Rhodobacteraceae bacterium strain HSP-20.</title>
        <authorList>
            <person name="Chen W.-M."/>
        </authorList>
    </citation>
    <scope>NUCLEOTIDE SEQUENCE [LARGE SCALE GENOMIC DNA]</scope>
    <source>
        <strain evidence="2 3">HSP-20</strain>
    </source>
</reference>
<dbReference type="SMART" id="SM00563">
    <property type="entry name" value="PlsC"/>
    <property type="match status" value="1"/>
</dbReference>
<dbReference type="Proteomes" id="UP000731907">
    <property type="component" value="Unassembled WGS sequence"/>
</dbReference>
<dbReference type="RefSeq" id="WP_161764127.1">
    <property type="nucleotide sequence ID" value="NZ_JAAATX020000018.1"/>
</dbReference>
<feature type="domain" description="Phospholipid/glycerol acyltransferase" evidence="1">
    <location>
        <begin position="86"/>
        <end position="210"/>
    </location>
</feature>
<accession>A0ABS6J9A2</accession>
<gene>
    <name evidence="2" type="ORF">GU927_019695</name>
</gene>
<dbReference type="InterPro" id="IPR045746">
    <property type="entry name" value="ACT14924-like_Acyltransf_dom"/>
</dbReference>
<dbReference type="Pfam" id="PF19576">
    <property type="entry name" value="Acyltransf_2"/>
    <property type="match status" value="1"/>
</dbReference>
<evidence type="ECO:0000259" key="1">
    <source>
        <dbReference type="SMART" id="SM00563"/>
    </source>
</evidence>
<dbReference type="SUPFAM" id="SSF69593">
    <property type="entry name" value="Glycerol-3-phosphate (1)-acyltransferase"/>
    <property type="match status" value="1"/>
</dbReference>
<proteinExistence type="predicted"/>
<evidence type="ECO:0000313" key="3">
    <source>
        <dbReference type="Proteomes" id="UP000731907"/>
    </source>
</evidence>
<dbReference type="EMBL" id="JAAATX020000018">
    <property type="protein sequence ID" value="MBU9700072.1"/>
    <property type="molecule type" value="Genomic_DNA"/>
</dbReference>
<name>A0ABS6J9A2_9RHOB</name>